<dbReference type="InterPro" id="IPR045584">
    <property type="entry name" value="Pilin-like"/>
</dbReference>
<dbReference type="NCBIfam" id="TIGR01710">
    <property type="entry name" value="typeII_sec_gspG"/>
    <property type="match status" value="1"/>
</dbReference>
<feature type="domain" description="Type II secretion system protein GspG C-terminal" evidence="11">
    <location>
        <begin position="40"/>
        <end position="146"/>
    </location>
</feature>
<dbReference type="AlphaFoldDB" id="A0A345P6M2"/>
<accession>A0A345P6M2</accession>
<evidence type="ECO:0000256" key="5">
    <source>
        <dbReference type="ARBA" id="ARBA00022481"/>
    </source>
</evidence>
<protein>
    <recommendedName>
        <fullName evidence="3">Type II secretion system core protein G</fullName>
    </recommendedName>
</protein>
<evidence type="ECO:0000256" key="2">
    <source>
        <dbReference type="ARBA" id="ARBA00009984"/>
    </source>
</evidence>
<dbReference type="InterPro" id="IPR013545">
    <property type="entry name" value="T2SS_protein-GspG_C"/>
</dbReference>
<keyword evidence="7 10" id="KW-0812">Transmembrane</keyword>
<keyword evidence="4" id="KW-1003">Cell membrane</keyword>
<dbReference type="OrthoDB" id="9795612at2"/>
<dbReference type="EMBL" id="CP031222">
    <property type="protein sequence ID" value="AXI02931.1"/>
    <property type="molecule type" value="Genomic_DNA"/>
</dbReference>
<feature type="transmembrane region" description="Helical" evidence="10">
    <location>
        <begin position="20"/>
        <end position="42"/>
    </location>
</feature>
<keyword evidence="9 10" id="KW-0472">Membrane</keyword>
<dbReference type="InterPro" id="IPR010054">
    <property type="entry name" value="Type2_sec_GspG"/>
</dbReference>
<dbReference type="KEGG" id="mbah:HYN46_08825"/>
<dbReference type="GO" id="GO:0015628">
    <property type="term" value="P:protein secretion by the type II secretion system"/>
    <property type="evidence" value="ECO:0007669"/>
    <property type="project" value="InterPro"/>
</dbReference>
<evidence type="ECO:0000256" key="6">
    <source>
        <dbReference type="ARBA" id="ARBA00022519"/>
    </source>
</evidence>
<dbReference type="PRINTS" id="PR00813">
    <property type="entry name" value="BCTERIALGSPG"/>
</dbReference>
<dbReference type="SUPFAM" id="SSF54523">
    <property type="entry name" value="Pili subunits"/>
    <property type="match status" value="1"/>
</dbReference>
<evidence type="ECO:0000256" key="10">
    <source>
        <dbReference type="SAM" id="Phobius"/>
    </source>
</evidence>
<reference evidence="12 13" key="1">
    <citation type="submission" date="2018-07" db="EMBL/GenBank/DDBJ databases">
        <title>Genome sequencing of Moraxellaceae gen. HYN0046.</title>
        <authorList>
            <person name="Kim M."/>
            <person name="Yi H."/>
        </authorList>
    </citation>
    <scope>NUCLEOTIDE SEQUENCE [LARGE SCALE GENOMIC DNA]</scope>
    <source>
        <strain evidence="12 13">HYN0046</strain>
    </source>
</reference>
<dbReference type="GO" id="GO:0015627">
    <property type="term" value="C:type II protein secretion system complex"/>
    <property type="evidence" value="ECO:0007669"/>
    <property type="project" value="InterPro"/>
</dbReference>
<comment type="subcellular location">
    <subcellularLocation>
        <location evidence="1">Cell inner membrane</location>
        <topology evidence="1">Single-pass membrane protein</topology>
    </subcellularLocation>
</comment>
<evidence type="ECO:0000256" key="1">
    <source>
        <dbReference type="ARBA" id="ARBA00004377"/>
    </source>
</evidence>
<dbReference type="InterPro" id="IPR000983">
    <property type="entry name" value="Bac_GSPG_pilin"/>
</dbReference>
<dbReference type="Pfam" id="PF08334">
    <property type="entry name" value="T2SSG"/>
    <property type="match status" value="1"/>
</dbReference>
<evidence type="ECO:0000259" key="11">
    <source>
        <dbReference type="Pfam" id="PF08334"/>
    </source>
</evidence>
<proteinExistence type="inferred from homology"/>
<evidence type="ECO:0000256" key="8">
    <source>
        <dbReference type="ARBA" id="ARBA00022989"/>
    </source>
</evidence>
<dbReference type="PANTHER" id="PTHR30093:SF44">
    <property type="entry name" value="TYPE II SECRETION SYSTEM CORE PROTEIN G"/>
    <property type="match status" value="1"/>
</dbReference>
<keyword evidence="13" id="KW-1185">Reference proteome</keyword>
<dbReference type="PROSITE" id="PS00409">
    <property type="entry name" value="PROKAR_NTER_METHYL"/>
    <property type="match status" value="1"/>
</dbReference>
<sequence>MNIQRNVTGIKRKSQSGFTLIEVMVVIVILGILGGLVVPKLFGQLSSSKVKVTKITLSNTAGALKSFYLDNNRFPTTQEGLDALVHKPANVKVWREPYIEGGKVPQDAWDNDLQYIAPGNDGNPYDLYSFGADGKDGGEGDDADLHYQH</sequence>
<dbReference type="Gene3D" id="3.30.700.10">
    <property type="entry name" value="Glycoprotein, Type 4 Pilin"/>
    <property type="match status" value="1"/>
</dbReference>
<keyword evidence="5" id="KW-0488">Methylation</keyword>
<evidence type="ECO:0000256" key="4">
    <source>
        <dbReference type="ARBA" id="ARBA00022475"/>
    </source>
</evidence>
<dbReference type="PANTHER" id="PTHR30093">
    <property type="entry name" value="GENERAL SECRETION PATHWAY PROTEIN G"/>
    <property type="match status" value="1"/>
</dbReference>
<dbReference type="RefSeq" id="WP_114899041.1">
    <property type="nucleotide sequence ID" value="NZ_CP031222.1"/>
</dbReference>
<dbReference type="Proteomes" id="UP000253940">
    <property type="component" value="Chromosome"/>
</dbReference>
<keyword evidence="6" id="KW-0997">Cell inner membrane</keyword>
<dbReference type="GO" id="GO:0005886">
    <property type="term" value="C:plasma membrane"/>
    <property type="evidence" value="ECO:0007669"/>
    <property type="project" value="UniProtKB-SubCell"/>
</dbReference>
<evidence type="ECO:0000313" key="12">
    <source>
        <dbReference type="EMBL" id="AXI02931.1"/>
    </source>
</evidence>
<dbReference type="NCBIfam" id="TIGR02532">
    <property type="entry name" value="IV_pilin_GFxxxE"/>
    <property type="match status" value="1"/>
</dbReference>
<comment type="similarity">
    <text evidence="2">Belongs to the GSP G family.</text>
</comment>
<evidence type="ECO:0000256" key="3">
    <source>
        <dbReference type="ARBA" id="ARBA00020042"/>
    </source>
</evidence>
<evidence type="ECO:0000256" key="9">
    <source>
        <dbReference type="ARBA" id="ARBA00023136"/>
    </source>
</evidence>
<keyword evidence="8 10" id="KW-1133">Transmembrane helix</keyword>
<organism evidence="12 13">
    <name type="scientific">Aquirhabdus parva</name>
    <dbReference type="NCBI Taxonomy" id="2283318"/>
    <lineage>
        <taxon>Bacteria</taxon>
        <taxon>Pseudomonadati</taxon>
        <taxon>Pseudomonadota</taxon>
        <taxon>Gammaproteobacteria</taxon>
        <taxon>Moraxellales</taxon>
        <taxon>Moraxellaceae</taxon>
        <taxon>Aquirhabdus</taxon>
    </lineage>
</organism>
<gene>
    <name evidence="12" type="primary">gspG</name>
    <name evidence="12" type="ORF">HYN46_08825</name>
</gene>
<evidence type="ECO:0000313" key="13">
    <source>
        <dbReference type="Proteomes" id="UP000253940"/>
    </source>
</evidence>
<dbReference type="InterPro" id="IPR012902">
    <property type="entry name" value="N_methyl_site"/>
</dbReference>
<name>A0A345P6M2_9GAMM</name>
<evidence type="ECO:0000256" key="7">
    <source>
        <dbReference type="ARBA" id="ARBA00022692"/>
    </source>
</evidence>
<dbReference type="Pfam" id="PF07963">
    <property type="entry name" value="N_methyl"/>
    <property type="match status" value="1"/>
</dbReference>